<keyword evidence="3" id="KW-1185">Reference proteome</keyword>
<feature type="compositionally biased region" description="Low complexity" evidence="1">
    <location>
        <begin position="358"/>
        <end position="397"/>
    </location>
</feature>
<proteinExistence type="predicted"/>
<feature type="compositionally biased region" description="Polar residues" evidence="1">
    <location>
        <begin position="38"/>
        <end position="52"/>
    </location>
</feature>
<evidence type="ECO:0000256" key="1">
    <source>
        <dbReference type="SAM" id="MobiDB-lite"/>
    </source>
</evidence>
<feature type="region of interest" description="Disordered" evidence="1">
    <location>
        <begin position="340"/>
        <end position="415"/>
    </location>
</feature>
<sequence length="469" mass="49950">MSRHASPEAPRRAATPRELESPAVSNSSSRSSDHELTDSQSARSSGADSNSNNVLIQFSPELHANLKILMPTKSYSSASGTAHELKPEEESNLIAQQQQILMRQPQKSRVQAHGEALKVDSRPHGRVSTRGGAGKRPFQEMARDSKPNTAATERSTIAPTADSSRAVKAEPHFVPGDKQAGPPRPAKAGPGNPVSPFAGDAEAREDAVMALRVKLANMPVHRKGGVALLHFDDLLEMLDAHGVDVATLDAETVHHLQTIINVAASEIVLDICAQKKQRIATSKHLSISAPDVQEAVTSLAKGRDGFARNPSTSRFYSYIDRCEAKLGVLDPRSTEVRANIVSRRENPVSRSKKKRKGAAAAAAFGPGPKAVSSSSSSMASSSMYSSAAHDLPSSSSAQGNRTRHAPSSTPESSMSDASMLMEFANTANGQAPPQALFPSVNAVHPGFVETHARVNPAFENPDSTRKHTK</sequence>
<feature type="compositionally biased region" description="Polar residues" evidence="1">
    <location>
        <begin position="147"/>
        <end position="163"/>
    </location>
</feature>
<feature type="compositionally biased region" description="Low complexity" evidence="1">
    <location>
        <begin position="21"/>
        <end position="30"/>
    </location>
</feature>
<feature type="region of interest" description="Disordered" evidence="1">
    <location>
        <begin position="122"/>
        <end position="192"/>
    </location>
</feature>
<feature type="region of interest" description="Disordered" evidence="1">
    <location>
        <begin position="75"/>
        <end position="105"/>
    </location>
</feature>
<feature type="compositionally biased region" description="Basic and acidic residues" evidence="1">
    <location>
        <begin position="137"/>
        <end position="146"/>
    </location>
</feature>
<dbReference type="InParanoid" id="A0A2R5GP96"/>
<feature type="region of interest" description="Disordered" evidence="1">
    <location>
        <begin position="1"/>
        <end position="52"/>
    </location>
</feature>
<reference evidence="2 3" key="1">
    <citation type="submission" date="2017-12" db="EMBL/GenBank/DDBJ databases">
        <title>Sequencing, de novo assembly and annotation of complete genome of a new Thraustochytrid species, strain FCC1311.</title>
        <authorList>
            <person name="Sedici K."/>
            <person name="Godart F."/>
            <person name="Aiese Cigliano R."/>
            <person name="Sanseverino W."/>
            <person name="Barakat M."/>
            <person name="Ortet P."/>
            <person name="Marechal E."/>
            <person name="Cagnac O."/>
            <person name="Amato A."/>
        </authorList>
    </citation>
    <scope>NUCLEOTIDE SEQUENCE [LARGE SCALE GENOMIC DNA]</scope>
</reference>
<evidence type="ECO:0000313" key="2">
    <source>
        <dbReference type="EMBL" id="GBG32129.1"/>
    </source>
</evidence>
<gene>
    <name evidence="2" type="ORF">FCC1311_083542</name>
</gene>
<evidence type="ECO:0000313" key="3">
    <source>
        <dbReference type="Proteomes" id="UP000241890"/>
    </source>
</evidence>
<organism evidence="2 3">
    <name type="scientific">Hondaea fermentalgiana</name>
    <dbReference type="NCBI Taxonomy" id="2315210"/>
    <lineage>
        <taxon>Eukaryota</taxon>
        <taxon>Sar</taxon>
        <taxon>Stramenopiles</taxon>
        <taxon>Bigyra</taxon>
        <taxon>Labyrinthulomycetes</taxon>
        <taxon>Thraustochytrida</taxon>
        <taxon>Thraustochytriidae</taxon>
        <taxon>Hondaea</taxon>
    </lineage>
</organism>
<dbReference type="EMBL" id="BEYU01000115">
    <property type="protein sequence ID" value="GBG32129.1"/>
    <property type="molecule type" value="Genomic_DNA"/>
</dbReference>
<name>A0A2R5GP96_9STRA</name>
<feature type="compositionally biased region" description="Polar residues" evidence="1">
    <location>
        <begin position="93"/>
        <end position="105"/>
    </location>
</feature>
<dbReference type="Proteomes" id="UP000241890">
    <property type="component" value="Unassembled WGS sequence"/>
</dbReference>
<protein>
    <submittedName>
        <fullName evidence="2">Uncharacterized protein</fullName>
    </submittedName>
</protein>
<comment type="caution">
    <text evidence="2">The sequence shown here is derived from an EMBL/GenBank/DDBJ whole genome shotgun (WGS) entry which is preliminary data.</text>
</comment>
<accession>A0A2R5GP96</accession>
<feature type="compositionally biased region" description="Polar residues" evidence="1">
    <location>
        <begin position="405"/>
        <end position="415"/>
    </location>
</feature>
<dbReference type="AlphaFoldDB" id="A0A2R5GP96"/>
<feature type="compositionally biased region" description="Basic and acidic residues" evidence="1">
    <location>
        <begin position="1"/>
        <end position="20"/>
    </location>
</feature>